<dbReference type="PANTHER" id="PTHR22640">
    <property type="entry name" value="STRUCTURAL MAINTENANCE OF CHROMOSOMES FLEXIBLE HINGE DOMAIN-CONTAINING PROTEIN 1"/>
    <property type="match status" value="1"/>
</dbReference>
<evidence type="ECO:0000256" key="4">
    <source>
        <dbReference type="ARBA" id="ARBA00022553"/>
    </source>
</evidence>
<dbReference type="CDD" id="cd16937">
    <property type="entry name" value="HATPase_SMCHD1-like"/>
    <property type="match status" value="1"/>
</dbReference>
<dbReference type="Pfam" id="PF26197">
    <property type="entry name" value="Ig_SMCHD1_5th"/>
    <property type="match status" value="1"/>
</dbReference>
<evidence type="ECO:0000256" key="2">
    <source>
        <dbReference type="ARBA" id="ARBA00022454"/>
    </source>
</evidence>
<keyword evidence="6" id="KW-0378">Hydrolase</keyword>
<dbReference type="Gene3D" id="1.20.1060.20">
    <property type="match status" value="1"/>
</dbReference>
<evidence type="ECO:0000313" key="17">
    <source>
        <dbReference type="Ensembl" id="ENSEASP00005004734.1"/>
    </source>
</evidence>
<dbReference type="Pfam" id="PF26194">
    <property type="entry name" value="Ig_SMCHD1_1st"/>
    <property type="match status" value="1"/>
</dbReference>
<dbReference type="InterPro" id="IPR036890">
    <property type="entry name" value="HATPase_C_sf"/>
</dbReference>
<reference evidence="17" key="1">
    <citation type="submission" date="2023-03" db="UniProtKB">
        <authorList>
            <consortium name="Ensembl"/>
        </authorList>
    </citation>
    <scope>IDENTIFICATION</scope>
</reference>
<dbReference type="GO" id="GO:0016787">
    <property type="term" value="F:hydrolase activity"/>
    <property type="evidence" value="ECO:0007669"/>
    <property type="project" value="UniProtKB-KW"/>
</dbReference>
<evidence type="ECO:0000256" key="7">
    <source>
        <dbReference type="ARBA" id="ARBA00022843"/>
    </source>
</evidence>
<evidence type="ECO:0000256" key="14">
    <source>
        <dbReference type="ARBA" id="ARBA00064929"/>
    </source>
</evidence>
<keyword evidence="9" id="KW-0007">Acetylation</keyword>
<dbReference type="InterPro" id="IPR036277">
    <property type="entry name" value="SMC_hinge_sf"/>
</dbReference>
<evidence type="ECO:0000256" key="5">
    <source>
        <dbReference type="ARBA" id="ARBA00022763"/>
    </source>
</evidence>
<evidence type="ECO:0000256" key="11">
    <source>
        <dbReference type="ARBA" id="ARBA00023204"/>
    </source>
</evidence>
<dbReference type="GO" id="GO:0009048">
    <property type="term" value="P:dosage compensation by inactivation of X chromosome"/>
    <property type="evidence" value="ECO:0007669"/>
    <property type="project" value="UniProtKB-ARBA"/>
</dbReference>
<dbReference type="GO" id="GO:0051276">
    <property type="term" value="P:chromosome organization"/>
    <property type="evidence" value="ECO:0007669"/>
    <property type="project" value="InterPro"/>
</dbReference>
<dbReference type="InterPro" id="IPR058614">
    <property type="entry name" value="Ig_SMCHD1_5th"/>
</dbReference>
<protein>
    <recommendedName>
        <fullName evidence="15">Structural maintenance of chromosomes flexible hinge domain-containing protein 1</fullName>
    </recommendedName>
</protein>
<comment type="similarity">
    <text evidence="13">Belongs to the SMC family. Highly divergent.</text>
</comment>
<dbReference type="InterPro" id="IPR058611">
    <property type="entry name" value="Ig_SMCHD1_1st"/>
</dbReference>
<accession>A0A8C4L1A9</accession>
<dbReference type="FunFam" id="3.30.70.1620:FF:000004">
    <property type="entry name" value="Structural maintenance of chromosomes flexible hinge domain containing 1"/>
    <property type="match status" value="1"/>
</dbReference>
<evidence type="ECO:0000256" key="8">
    <source>
        <dbReference type="ARBA" id="ARBA00022853"/>
    </source>
</evidence>
<dbReference type="Pfam" id="PF26199">
    <property type="entry name" value="Ig_SMCHD1_8th"/>
    <property type="match status" value="1"/>
</dbReference>
<dbReference type="InterPro" id="IPR038892">
    <property type="entry name" value="SMCHD1"/>
</dbReference>
<dbReference type="Pfam" id="PF22899">
    <property type="entry name" value="SMCHD1_S5"/>
    <property type="match status" value="1"/>
</dbReference>
<dbReference type="InterPro" id="IPR058612">
    <property type="entry name" value="Ig_SMCHD1_2nd"/>
</dbReference>
<evidence type="ECO:0000256" key="12">
    <source>
        <dbReference type="ARBA" id="ARBA00049360"/>
    </source>
</evidence>
<dbReference type="GO" id="GO:0006302">
    <property type="term" value="P:double-strand break repair"/>
    <property type="evidence" value="ECO:0007669"/>
    <property type="project" value="InterPro"/>
</dbReference>
<comment type="catalytic activity">
    <reaction evidence="12">
        <text>ATP + H2O = ADP + phosphate + H(+)</text>
        <dbReference type="Rhea" id="RHEA:13065"/>
        <dbReference type="ChEBI" id="CHEBI:15377"/>
        <dbReference type="ChEBI" id="CHEBI:15378"/>
        <dbReference type="ChEBI" id="CHEBI:30616"/>
        <dbReference type="ChEBI" id="CHEBI:43474"/>
        <dbReference type="ChEBI" id="CHEBI:456216"/>
    </reaction>
</comment>
<dbReference type="InterPro" id="IPR055109">
    <property type="entry name" value="SMCHD1_S5"/>
</dbReference>
<comment type="subcellular location">
    <subcellularLocation>
        <location evidence="1">Chromosome</location>
    </subcellularLocation>
</comment>
<gene>
    <name evidence="17" type="primary">SMCHD1</name>
</gene>
<evidence type="ECO:0000256" key="3">
    <source>
        <dbReference type="ARBA" id="ARBA00022499"/>
    </source>
</evidence>
<name>A0A8C4L1A9_EQUAS</name>
<keyword evidence="7" id="KW-0832">Ubl conjugation</keyword>
<keyword evidence="2" id="KW-0158">Chromosome</keyword>
<evidence type="ECO:0000256" key="6">
    <source>
        <dbReference type="ARBA" id="ARBA00022801"/>
    </source>
</evidence>
<dbReference type="Gene3D" id="3.30.70.1620">
    <property type="match status" value="1"/>
</dbReference>
<dbReference type="InterPro" id="IPR058613">
    <property type="entry name" value="Ig_SMCHD1_4th"/>
</dbReference>
<dbReference type="SMART" id="SM00968">
    <property type="entry name" value="SMC_hinge"/>
    <property type="match status" value="1"/>
</dbReference>
<dbReference type="SUPFAM" id="SSF55874">
    <property type="entry name" value="ATPase domain of HSP90 chaperone/DNA topoisomerase II/histidine kinase"/>
    <property type="match status" value="1"/>
</dbReference>
<evidence type="ECO:0000256" key="13">
    <source>
        <dbReference type="ARBA" id="ARBA00061700"/>
    </source>
</evidence>
<dbReference type="InterPro" id="IPR058616">
    <property type="entry name" value="Ig_SMCHD1_8th"/>
</dbReference>
<feature type="domain" description="SMC hinge" evidence="16">
    <location>
        <begin position="1365"/>
        <end position="1492"/>
    </location>
</feature>
<evidence type="ECO:0000259" key="16">
    <source>
        <dbReference type="SMART" id="SM00968"/>
    </source>
</evidence>
<dbReference type="Pfam" id="PF13589">
    <property type="entry name" value="HATPase_c_3"/>
    <property type="match status" value="1"/>
</dbReference>
<dbReference type="FunFam" id="3.30.565.10:FF:000060">
    <property type="entry name" value="Structural maintenance of chromosomes flexible hinge domain containing 1"/>
    <property type="match status" value="1"/>
</dbReference>
<dbReference type="GO" id="GO:0003677">
    <property type="term" value="F:DNA binding"/>
    <property type="evidence" value="ECO:0007669"/>
    <property type="project" value="UniProtKB-KW"/>
</dbReference>
<keyword evidence="4" id="KW-0597">Phosphoprotein</keyword>
<dbReference type="Ensembl" id="ENSEAST00005005187.1">
    <property type="protein sequence ID" value="ENSEASP00005004734.1"/>
    <property type="gene ID" value="ENSEASG00005002865.1"/>
</dbReference>
<keyword evidence="3" id="KW-1017">Isopeptide bond</keyword>
<evidence type="ECO:0000256" key="1">
    <source>
        <dbReference type="ARBA" id="ARBA00004286"/>
    </source>
</evidence>
<dbReference type="Pfam" id="PF26198">
    <property type="entry name" value="Ig_SMCHD1_6th"/>
    <property type="match status" value="1"/>
</dbReference>
<keyword evidence="5" id="KW-0227">DNA damage</keyword>
<dbReference type="PANTHER" id="PTHR22640:SF2">
    <property type="entry name" value="STRUCTURAL MAINTENANCE OF CHROMOSOMES FLEXIBLE HINGE DOMAIN-CONTAINING PROTEIN 1"/>
    <property type="match status" value="1"/>
</dbReference>
<evidence type="ECO:0000256" key="9">
    <source>
        <dbReference type="ARBA" id="ARBA00022990"/>
    </source>
</evidence>
<comment type="subunit">
    <text evidence="14">Homodimer; homodimerizes via its SMC hinge domain. Interacts with LRIF1.</text>
</comment>
<keyword evidence="11" id="KW-0234">DNA repair</keyword>
<sequence>KEVTYETVKDGVTLYLLQSVNQLLQTATKERIDFLPHYDTLVKSGMYEYYASEGQNPLPFALAELIDNSLSATSRNTGIRRIQIKLHFDETQGKPAVAVIDNGRGMTSKQLNNWAVYRLSKFTRQGDFESDHSGYVRPVPVPRSLNSDISYFGVGGKQAVFFVGQSARMISKPADSQDVHELVLSKEDFEKKEKNKEAIYSGYIQNRKPSDSVHITNDDERFLHHLISEENEKDSFTAVVITGVQPEHIQYLKNYFPLWTRQLAHIYHYYIHGPKGNEKRTSKEVGPFNNIDIEISMFEKGKAPKIVNLREIQDDMQTLYINTAADSFEFKAHVEGDGVVEGIIRYHPFLYDRETYPDDPCFPSNEDDDDDCFILEKAARGKRPIFECFWNGRLIPYTSVEDFDWCTPPKKRGLAPIECYNRISGALFTNDKFQVSTNKLTFMDLELKLKDKNTLFTRILNGQEQRMKIDREFALWLKDCHEKYDKQIKFTLFKGIITRPDLPSKKQGPWATYSAIEWDGKIYKAGQLVKTIKTLPLFYGSIVKFFLYGDHDGEVYATGGEVQIAMEPQALYDETRTVPIAKLDRTVAEKTVKKYVEDEMARLPDRLSVTWPEGDELLPNEVRPAGTPIGIIEILNKKGEAMQKLPGTSHGGSKKLLVELKVILHSSSGNKEIISHISQHGGKWPYWFKKMENIQKLGNYTLKLQVVLNESNADTYAGRPLPSKAIKFSVKEGKPEKFSFGLLDPPFRVGVPFNIPLEFQDEFGHTSQLINDIQPVLEKLFLLLFQYFGLRNQISISLYNFLVGPPRRLKVKPDSEILVIENGTAFPFQVEVLDESDNVTAQPKLIVHCKFLGAPNLPVYVVDCSSSGTSILSGSAIQVQNIKKDQTLKAKIEIPSCKDVAPVEKTIKLLPSSHVARLQIFSVEGQKAIQIKHQDEVNWIAGDIMHNLIFQMYDEGEREIHITSALAEKIKVNWTPEINKEHLLQGLLPDVQVPTSVKDMRYCQVSFQDDHVSLESAFTVRFVGMIHFEVSQNSAYGHKNIFLRSTRVKVENTQSISVRGVKFIPGPPGNKDLCFTWREFSDFIRVQLISGPPAKLLLIDWPELKEVMINGRELQHPLIVQLCDQWDNPAPVPQVKISLIKANYLKVSFGTGPVALWLSLHAVLWQPGVSVYNKTTIEGPIIKLMILPDPEKPIRLNVKYDKDASFLAGGVFTGELYTVIVDVLPNQPVKLVPEIQPATPAVSNVRSVASRTLVKDLHLNITVMFIYFQITKNNKKNYLQFYKLSECFFLDVKKQQQMAELTKEKDQLSKSIIMYRSLFEASKQLLDEMKCKSFSLLKRKTSEQEELRKKPRRSCTLPNYTKGSGDVLGKIAHLAQIEDDRAAMVISWHLASDMDCVVTLTTDAARRIYDETQGRQQVLPLDSIYKKTLPDWKRPLPHYRNGKLYFKPVGDPVFARDLLTFSDNVEHCETVFGMLLGDTIILDNLDAANHYRKEVVKITHCPTLLTRDGDRIRSNGKFGGLQNKAPPMDKLRGMVFGAPIPKQCLILGEQIGRLNKYLNNSFSFYFNPLFEACVLRF</sequence>
<dbReference type="Pfam" id="PF26195">
    <property type="entry name" value="Ig_SMCHD1_2nd"/>
    <property type="match status" value="1"/>
</dbReference>
<dbReference type="Gene3D" id="3.30.565.10">
    <property type="entry name" value="Histidine kinase-like ATPase, C-terminal domain"/>
    <property type="match status" value="1"/>
</dbReference>
<evidence type="ECO:0000256" key="15">
    <source>
        <dbReference type="ARBA" id="ARBA00072726"/>
    </source>
</evidence>
<dbReference type="SUPFAM" id="SSF75553">
    <property type="entry name" value="Smc hinge domain"/>
    <property type="match status" value="1"/>
</dbReference>
<dbReference type="InterPro" id="IPR010935">
    <property type="entry name" value="SMC_hinge"/>
</dbReference>
<evidence type="ECO:0000256" key="10">
    <source>
        <dbReference type="ARBA" id="ARBA00023125"/>
    </source>
</evidence>
<dbReference type="InterPro" id="IPR058615">
    <property type="entry name" value="Ig_SMCHD1_6th"/>
</dbReference>
<dbReference type="Pfam" id="PF06470">
    <property type="entry name" value="SMC_hinge"/>
    <property type="match status" value="1"/>
</dbReference>
<dbReference type="GO" id="GO:0001740">
    <property type="term" value="C:Barr body"/>
    <property type="evidence" value="ECO:0007669"/>
    <property type="project" value="UniProtKB-ARBA"/>
</dbReference>
<proteinExistence type="inferred from homology"/>
<keyword evidence="10" id="KW-0238">DNA-binding</keyword>
<keyword evidence="8" id="KW-0156">Chromatin regulator</keyword>
<organism evidence="17">
    <name type="scientific">Equus asinus asinus</name>
    <dbReference type="NCBI Taxonomy" id="83772"/>
    <lineage>
        <taxon>Eukaryota</taxon>
        <taxon>Metazoa</taxon>
        <taxon>Chordata</taxon>
        <taxon>Craniata</taxon>
        <taxon>Vertebrata</taxon>
        <taxon>Euteleostomi</taxon>
        <taxon>Mammalia</taxon>
        <taxon>Eutheria</taxon>
        <taxon>Laurasiatheria</taxon>
        <taxon>Perissodactyla</taxon>
        <taxon>Equidae</taxon>
        <taxon>Equus</taxon>
    </lineage>
</organism>
<dbReference type="GO" id="GO:0005524">
    <property type="term" value="F:ATP binding"/>
    <property type="evidence" value="ECO:0007669"/>
    <property type="project" value="InterPro"/>
</dbReference>
<dbReference type="Pfam" id="PF26196">
    <property type="entry name" value="Ig_SMCHD1_4th"/>
    <property type="match status" value="1"/>
</dbReference>